<dbReference type="EMBL" id="UYWX01021931">
    <property type="protein sequence ID" value="VDM35587.1"/>
    <property type="molecule type" value="Genomic_DNA"/>
</dbReference>
<dbReference type="InterPro" id="IPR036279">
    <property type="entry name" value="5-3_exonuclease_C_sf"/>
</dbReference>
<dbReference type="Gene3D" id="3.40.50.1010">
    <property type="entry name" value="5'-nuclease"/>
    <property type="match status" value="1"/>
</dbReference>
<dbReference type="SMART" id="SM00279">
    <property type="entry name" value="HhH2"/>
    <property type="match status" value="1"/>
</dbReference>
<dbReference type="OrthoDB" id="2959108at2759"/>
<dbReference type="InterPro" id="IPR029060">
    <property type="entry name" value="PIN-like_dom_sf"/>
</dbReference>
<dbReference type="SUPFAM" id="SSF88723">
    <property type="entry name" value="PIN domain-like"/>
    <property type="match status" value="1"/>
</dbReference>
<name>A0A3P7G5R0_HYDTA</name>
<gene>
    <name evidence="2" type="ORF">TTAC_LOCUS10607</name>
</gene>
<dbReference type="PANTHER" id="PTHR11081">
    <property type="entry name" value="FLAP ENDONUCLEASE FAMILY MEMBER"/>
    <property type="match status" value="1"/>
</dbReference>
<dbReference type="InterPro" id="IPR008918">
    <property type="entry name" value="HhH2"/>
</dbReference>
<keyword evidence="3" id="KW-1185">Reference proteome</keyword>
<accession>A0A3P7G5R0</accession>
<dbReference type="SUPFAM" id="SSF47807">
    <property type="entry name" value="5' to 3' exonuclease, C-terminal subdomain"/>
    <property type="match status" value="1"/>
</dbReference>
<dbReference type="GO" id="GO:0017108">
    <property type="term" value="F:5'-flap endonuclease activity"/>
    <property type="evidence" value="ECO:0007669"/>
    <property type="project" value="TreeGrafter"/>
</dbReference>
<dbReference type="Proteomes" id="UP000274429">
    <property type="component" value="Unassembled WGS sequence"/>
</dbReference>
<dbReference type="Gene3D" id="1.10.150.20">
    <property type="entry name" value="5' to 3' exonuclease, C-terminal subdomain"/>
    <property type="match status" value="1"/>
</dbReference>
<evidence type="ECO:0000313" key="3">
    <source>
        <dbReference type="Proteomes" id="UP000274429"/>
    </source>
</evidence>
<proteinExistence type="predicted"/>
<evidence type="ECO:0000259" key="1">
    <source>
        <dbReference type="Pfam" id="PF00867"/>
    </source>
</evidence>
<dbReference type="GO" id="GO:0003677">
    <property type="term" value="F:DNA binding"/>
    <property type="evidence" value="ECO:0007669"/>
    <property type="project" value="InterPro"/>
</dbReference>
<feature type="domain" description="XPG-I" evidence="1">
    <location>
        <begin position="2"/>
        <end position="62"/>
    </location>
</feature>
<dbReference type="CDD" id="cd09900">
    <property type="entry name" value="H3TH_XPG-like"/>
    <property type="match status" value="1"/>
</dbReference>
<dbReference type="InterPro" id="IPR006086">
    <property type="entry name" value="XPG-I_dom"/>
</dbReference>
<organism evidence="2 3">
    <name type="scientific">Hydatigena taeniaeformis</name>
    <name type="common">Feline tapeworm</name>
    <name type="synonym">Taenia taeniaeformis</name>
    <dbReference type="NCBI Taxonomy" id="6205"/>
    <lineage>
        <taxon>Eukaryota</taxon>
        <taxon>Metazoa</taxon>
        <taxon>Spiralia</taxon>
        <taxon>Lophotrochozoa</taxon>
        <taxon>Platyhelminthes</taxon>
        <taxon>Cestoda</taxon>
        <taxon>Eucestoda</taxon>
        <taxon>Cyclophyllidea</taxon>
        <taxon>Taeniidae</taxon>
        <taxon>Hydatigera</taxon>
    </lineage>
</organism>
<dbReference type="Pfam" id="PF00867">
    <property type="entry name" value="XPG_I"/>
    <property type="match status" value="1"/>
</dbReference>
<dbReference type="InterPro" id="IPR006084">
    <property type="entry name" value="XPG/Rad2"/>
</dbReference>
<dbReference type="AlphaFoldDB" id="A0A3P7G5R0"/>
<sequence>MVDACVTDDGDALLYGAAIVYRHFSLDARNASVKAYGSKQIKSRLGLCQRSLILLGLVLGCDYWPSGVPGVGPITACKLLTQMNAGEALRRLTGAEFDTTVPAPKAVMPDSSVWRSPTWQKIVLGLSECPVTQVVDEFLSPWRTRGWQMPGDASLVWSRPDISRSVQLCVDFLDWHPAYALAQFIPLLGLWITRSASPPSYADVMQPLRIIRKRSVNYLPYLEVEWSRLKDDIWSEALETLGNSNGSLTASLRGFYTTAGYRFPVPEVEFRIAFPHLVLAFESLSLRTLTSRMDALSVNGRKGKGKQKGESHVIVTDASKCCIQDLMQVTSSKTKTATFILPSWDSSPEGSPLKPPSTRVFSPPSHCSPPFGFRSTPPMDARLLSSPAPPVENFISLRISSHFERRLTLQSSLLTATPPPSPSAGEFDGFRTPARLLDRLA</sequence>
<evidence type="ECO:0000313" key="2">
    <source>
        <dbReference type="EMBL" id="VDM35587.1"/>
    </source>
</evidence>
<protein>
    <recommendedName>
        <fullName evidence="1">XPG-I domain-containing protein</fullName>
    </recommendedName>
</protein>
<dbReference type="PANTHER" id="PTHR11081:SF70">
    <property type="entry name" value="FLAP ENDONUCLEASE GEN HOMOLOG 1"/>
    <property type="match status" value="1"/>
</dbReference>
<reference evidence="2 3" key="1">
    <citation type="submission" date="2018-11" db="EMBL/GenBank/DDBJ databases">
        <authorList>
            <consortium name="Pathogen Informatics"/>
        </authorList>
    </citation>
    <scope>NUCLEOTIDE SEQUENCE [LARGE SCALE GENOMIC DNA]</scope>
</reference>